<keyword evidence="2" id="KW-1185">Reference proteome</keyword>
<dbReference type="RefSeq" id="WP_075073094.1">
    <property type="nucleotide sequence ID" value="NZ_DF967972.1"/>
</dbReference>
<dbReference type="SUPFAM" id="SSF53335">
    <property type="entry name" value="S-adenosyl-L-methionine-dependent methyltransferases"/>
    <property type="match status" value="1"/>
</dbReference>
<dbReference type="EMBL" id="DF967972">
    <property type="protein sequence ID" value="GAP13779.1"/>
    <property type="molecule type" value="Genomic_DNA"/>
</dbReference>
<dbReference type="OrthoDB" id="9787662at2"/>
<evidence type="ECO:0000313" key="1">
    <source>
        <dbReference type="EMBL" id="GAP13779.1"/>
    </source>
</evidence>
<dbReference type="STRING" id="360412.LARV_01534"/>
<accession>A0A0S7BGV2</accession>
<dbReference type="Pfam" id="PF13489">
    <property type="entry name" value="Methyltransf_23"/>
    <property type="match status" value="1"/>
</dbReference>
<name>A0A0S7BGV2_9CHLR</name>
<organism evidence="1">
    <name type="scientific">Longilinea arvoryzae</name>
    <dbReference type="NCBI Taxonomy" id="360412"/>
    <lineage>
        <taxon>Bacteria</taxon>
        <taxon>Bacillati</taxon>
        <taxon>Chloroflexota</taxon>
        <taxon>Anaerolineae</taxon>
        <taxon>Anaerolineales</taxon>
        <taxon>Anaerolineaceae</taxon>
        <taxon>Longilinea</taxon>
    </lineage>
</organism>
<keyword evidence="1" id="KW-0489">Methyltransferase</keyword>
<protein>
    <submittedName>
        <fullName evidence="1">Protein containg methyltransferase domain</fullName>
    </submittedName>
</protein>
<keyword evidence="1" id="KW-0808">Transferase</keyword>
<dbReference type="GO" id="GO:0032259">
    <property type="term" value="P:methylation"/>
    <property type="evidence" value="ECO:0007669"/>
    <property type="project" value="UniProtKB-KW"/>
</dbReference>
<sequence>MTQTCPLCRSDQSQPFESLKAEGRTIEYRLCSRCGMVFQGEDWKKADLDQFYANDYRKLVEGEDQVSDKNRAIEETRARLLVSWLKAQGVQTVRRHMDIGASTGALINRSRREFGAQVLGVELSNSHRAFAETRGLRMLPSLDVLETQSEQRFDLISLIHVLEHLPEPVQTLSHLRERWLTSDGAFLLEVPNLYAHNSYEIAHLHAFSRHTLLETLRLAGYRVDALHVHGQPRSNVLGLYITVLARPATAPANQTVQPEGSVRLKRRLGMTKRRLLERLMPGQAWLPFPTLPNNEEK</sequence>
<dbReference type="GO" id="GO:0008168">
    <property type="term" value="F:methyltransferase activity"/>
    <property type="evidence" value="ECO:0007669"/>
    <property type="project" value="UniProtKB-KW"/>
</dbReference>
<dbReference type="InterPro" id="IPR029063">
    <property type="entry name" value="SAM-dependent_MTases_sf"/>
</dbReference>
<gene>
    <name evidence="1" type="ORF">LARV_01534</name>
</gene>
<reference evidence="1" key="1">
    <citation type="submission" date="2015-07" db="EMBL/GenBank/DDBJ databases">
        <title>Draft Genome Sequences of Anaerolinea thermolimosa IMO-1, Bellilinea caldifistulae GOMI-1, Leptolinea tardivitalis YMTK-2, Levilinea saccharolytica KIBI-1,Longilinea arvoryzae KOME-1, Previously Described as Members of the Anaerolineaceae (Chloroflexi).</title>
        <authorList>
            <person name="Sekiguchi Y."/>
            <person name="Ohashi A."/>
            <person name="Matsuura N."/>
            <person name="Tourlousse M.D."/>
        </authorList>
    </citation>
    <scope>NUCLEOTIDE SEQUENCE [LARGE SCALE GENOMIC DNA]</scope>
    <source>
        <strain evidence="1">KOME-1</strain>
    </source>
</reference>
<dbReference type="AlphaFoldDB" id="A0A0S7BGV2"/>
<dbReference type="Gene3D" id="3.40.50.150">
    <property type="entry name" value="Vaccinia Virus protein VP39"/>
    <property type="match status" value="1"/>
</dbReference>
<evidence type="ECO:0000313" key="2">
    <source>
        <dbReference type="Proteomes" id="UP000055060"/>
    </source>
</evidence>
<dbReference type="CDD" id="cd02440">
    <property type="entry name" value="AdoMet_MTases"/>
    <property type="match status" value="1"/>
</dbReference>
<dbReference type="Proteomes" id="UP000055060">
    <property type="component" value="Unassembled WGS sequence"/>
</dbReference>
<dbReference type="PANTHER" id="PTHR43861">
    <property type="entry name" value="TRANS-ACONITATE 2-METHYLTRANSFERASE-RELATED"/>
    <property type="match status" value="1"/>
</dbReference>
<proteinExistence type="predicted"/>